<keyword evidence="3" id="KW-1015">Disulfide bond</keyword>
<proteinExistence type="predicted"/>
<dbReference type="Gene3D" id="3.40.30.10">
    <property type="entry name" value="Glutaredoxin"/>
    <property type="match status" value="1"/>
</dbReference>
<comment type="caution">
    <text evidence="6">The sequence shown here is derived from an EMBL/GenBank/DDBJ whole genome shotgun (WGS) entry which is preliminary data.</text>
</comment>
<dbReference type="EMBL" id="AMCI01000487">
    <property type="protein sequence ID" value="EJX09000.1"/>
    <property type="molecule type" value="Genomic_DNA"/>
</dbReference>
<dbReference type="InterPro" id="IPR000866">
    <property type="entry name" value="AhpC/TSA"/>
</dbReference>
<dbReference type="AlphaFoldDB" id="J9H550"/>
<reference evidence="6" key="1">
    <citation type="journal article" date="2012" name="PLoS ONE">
        <title>Gene sets for utilization of primary and secondary nutrition supplies in the distal gut of endangered iberian lynx.</title>
        <authorList>
            <person name="Alcaide M."/>
            <person name="Messina E."/>
            <person name="Richter M."/>
            <person name="Bargiela R."/>
            <person name="Peplies J."/>
            <person name="Huws S.A."/>
            <person name="Newbold C.J."/>
            <person name="Golyshin P.N."/>
            <person name="Simon M.A."/>
            <person name="Lopez G."/>
            <person name="Yakimov M.M."/>
            <person name="Ferrer M."/>
        </authorList>
    </citation>
    <scope>NUCLEOTIDE SEQUENCE</scope>
</reference>
<dbReference type="CDD" id="cd02966">
    <property type="entry name" value="TlpA_like_family"/>
    <property type="match status" value="1"/>
</dbReference>
<dbReference type="GO" id="GO:0017004">
    <property type="term" value="P:cytochrome complex assembly"/>
    <property type="evidence" value="ECO:0007669"/>
    <property type="project" value="UniProtKB-KW"/>
</dbReference>
<protein>
    <submittedName>
        <fullName evidence="6">Thioredoxin family protein</fullName>
    </submittedName>
</protein>
<evidence type="ECO:0000256" key="4">
    <source>
        <dbReference type="ARBA" id="ARBA00023284"/>
    </source>
</evidence>
<keyword evidence="4" id="KW-0676">Redox-active center</keyword>
<evidence type="ECO:0000256" key="3">
    <source>
        <dbReference type="ARBA" id="ARBA00023157"/>
    </source>
</evidence>
<dbReference type="Pfam" id="PF00578">
    <property type="entry name" value="AhpC-TSA"/>
    <property type="match status" value="1"/>
</dbReference>
<dbReference type="SUPFAM" id="SSF52833">
    <property type="entry name" value="Thioredoxin-like"/>
    <property type="match status" value="1"/>
</dbReference>
<accession>J9H550</accession>
<sequence length="219" mass="25190">MDSIQQHFMQLYQSGISPDSLTALSMQAQDEMEGYIKQLQDAKKNYLKQHLDEDIAVYGITQLGDAEAMIEIYQQLGEKAKTGALAPLFEQIKDYCEGEIKRQQAAEAVQPGKPAPEFTLTDINGKPFSLASLRGKYVVLDFWGSWCGWCIKGMPEMKNYYKKYSKKMEIVGIDCNEPEDKWKEAVKKHELPWIHVIDNEKRKCCGDVCRQRFPHKGHY</sequence>
<dbReference type="GO" id="GO:0030313">
    <property type="term" value="C:cell envelope"/>
    <property type="evidence" value="ECO:0007669"/>
    <property type="project" value="UniProtKB-SubCell"/>
</dbReference>
<gene>
    <name evidence="6" type="ORF">EVA_02892</name>
</gene>
<evidence type="ECO:0000259" key="5">
    <source>
        <dbReference type="PROSITE" id="PS51352"/>
    </source>
</evidence>
<evidence type="ECO:0000313" key="6">
    <source>
        <dbReference type="EMBL" id="EJX09000.1"/>
    </source>
</evidence>
<dbReference type="PROSITE" id="PS51352">
    <property type="entry name" value="THIOREDOXIN_2"/>
    <property type="match status" value="1"/>
</dbReference>
<dbReference type="InterPro" id="IPR036249">
    <property type="entry name" value="Thioredoxin-like_sf"/>
</dbReference>
<dbReference type="InterPro" id="IPR013766">
    <property type="entry name" value="Thioredoxin_domain"/>
</dbReference>
<evidence type="ECO:0000256" key="2">
    <source>
        <dbReference type="ARBA" id="ARBA00022748"/>
    </source>
</evidence>
<feature type="domain" description="Thioredoxin" evidence="5">
    <location>
        <begin position="109"/>
        <end position="219"/>
    </location>
</feature>
<comment type="subcellular location">
    <subcellularLocation>
        <location evidence="1">Cell envelope</location>
    </subcellularLocation>
</comment>
<dbReference type="PANTHER" id="PTHR42852:SF6">
    <property type="entry name" value="THIOL:DISULFIDE INTERCHANGE PROTEIN DSBE"/>
    <property type="match status" value="1"/>
</dbReference>
<organism evidence="6">
    <name type="scientific">gut metagenome</name>
    <dbReference type="NCBI Taxonomy" id="749906"/>
    <lineage>
        <taxon>unclassified sequences</taxon>
        <taxon>metagenomes</taxon>
        <taxon>organismal metagenomes</taxon>
    </lineage>
</organism>
<dbReference type="PANTHER" id="PTHR42852">
    <property type="entry name" value="THIOL:DISULFIDE INTERCHANGE PROTEIN DSBE"/>
    <property type="match status" value="1"/>
</dbReference>
<keyword evidence="2" id="KW-0201">Cytochrome c-type biogenesis</keyword>
<name>J9H550_9ZZZZ</name>
<dbReference type="GO" id="GO:0016209">
    <property type="term" value="F:antioxidant activity"/>
    <property type="evidence" value="ECO:0007669"/>
    <property type="project" value="InterPro"/>
</dbReference>
<dbReference type="InterPro" id="IPR050553">
    <property type="entry name" value="Thioredoxin_ResA/DsbE_sf"/>
</dbReference>
<dbReference type="GO" id="GO:0016491">
    <property type="term" value="F:oxidoreductase activity"/>
    <property type="evidence" value="ECO:0007669"/>
    <property type="project" value="InterPro"/>
</dbReference>
<evidence type="ECO:0000256" key="1">
    <source>
        <dbReference type="ARBA" id="ARBA00004196"/>
    </source>
</evidence>